<accession>A0A553JRZ7</accession>
<evidence type="ECO:0000256" key="2">
    <source>
        <dbReference type="ARBA" id="ARBA00022475"/>
    </source>
</evidence>
<evidence type="ECO:0000256" key="5">
    <source>
        <dbReference type="ARBA" id="ARBA00022989"/>
    </source>
</evidence>
<keyword evidence="4 7" id="KW-0812">Transmembrane</keyword>
<comment type="subcellular location">
    <subcellularLocation>
        <location evidence="1">Cell inner membrane</location>
    </subcellularLocation>
</comment>
<evidence type="ECO:0000256" key="3">
    <source>
        <dbReference type="ARBA" id="ARBA00022519"/>
    </source>
</evidence>
<feature type="transmembrane region" description="Helical" evidence="7">
    <location>
        <begin position="21"/>
        <end position="43"/>
    </location>
</feature>
<evidence type="ECO:0000256" key="6">
    <source>
        <dbReference type="ARBA" id="ARBA00023136"/>
    </source>
</evidence>
<keyword evidence="6 7" id="KW-0472">Membrane</keyword>
<dbReference type="Proteomes" id="UP000318126">
    <property type="component" value="Unassembled WGS sequence"/>
</dbReference>
<keyword evidence="5 7" id="KW-1133">Transmembrane helix</keyword>
<keyword evidence="10" id="KW-1185">Reference proteome</keyword>
<protein>
    <submittedName>
        <fullName evidence="9">Intermembrane transport protein PqiB</fullName>
    </submittedName>
</protein>
<evidence type="ECO:0000256" key="1">
    <source>
        <dbReference type="ARBA" id="ARBA00004533"/>
    </source>
</evidence>
<dbReference type="InterPro" id="IPR003399">
    <property type="entry name" value="Mce/MlaD"/>
</dbReference>
<sequence>MKTEQGFDNEANAEIKEVKTVSAIWFVPIVALLIGGWMVYYHLSNQGPLVTIYFESAEGMEAGKTKIKSRHVNIGEVETISLNEKGDGVTVTARMAKKTQRLLVEDSNFWIVTPKISLSGVSGLETLISGVYIEVSPGTSDESQDKFTALNSPPITPKGTPGLHITLNSNEEFAYSKGDPIIYKGLSVGQIEDVYFNIEERVVYYNVFIKSPYHELVTTNTRFWDVSGLTIDLNAEGITVKTGNVETILTNGVTFDVPDGMPLGNAVTERDYFDIYDDYQSASNARYKKSLQYVVFVSDSIRGLNVGAPVEYRGVLIGEVSSVNLATADPDVIYSEAVRIPVLISLQPGRVGLPDDDKGIALMNKQNMIWVKSGLRASLKTGNLLTGSLFVELQHFDLPPIKKLETYEGHDVIPTVRDEFSQITEKVGQFVDKLNDLPLDKIAANANGTLVNASTLLKDLQGTNQNLDQLLMSAKQQELVKQLRVALESVALLSQDFSSESEGYEELQEMMKSISDVMYELKPLLEQLKHQPNGLIFDSGIQNSEPKKYSEVNQ</sequence>
<evidence type="ECO:0000256" key="7">
    <source>
        <dbReference type="SAM" id="Phobius"/>
    </source>
</evidence>
<feature type="domain" description="Mce/MlaD" evidence="8">
    <location>
        <begin position="293"/>
        <end position="394"/>
    </location>
</feature>
<keyword evidence="2" id="KW-1003">Cell membrane</keyword>
<dbReference type="InterPro" id="IPR051800">
    <property type="entry name" value="PqiA-PqiB_transport"/>
</dbReference>
<dbReference type="EMBL" id="VKGK01000005">
    <property type="protein sequence ID" value="TRY15229.1"/>
    <property type="molecule type" value="Genomic_DNA"/>
</dbReference>
<dbReference type="GO" id="GO:0005886">
    <property type="term" value="C:plasma membrane"/>
    <property type="evidence" value="ECO:0007669"/>
    <property type="project" value="UniProtKB-SubCell"/>
</dbReference>
<dbReference type="OrthoDB" id="9806984at2"/>
<evidence type="ECO:0000256" key="4">
    <source>
        <dbReference type="ARBA" id="ARBA00022692"/>
    </source>
</evidence>
<dbReference type="AlphaFoldDB" id="A0A553JRZ7"/>
<organism evidence="9 10">
    <name type="scientific">Shewanella hanedai</name>
    <name type="common">Alteromonas hanedai</name>
    <dbReference type="NCBI Taxonomy" id="25"/>
    <lineage>
        <taxon>Bacteria</taxon>
        <taxon>Pseudomonadati</taxon>
        <taxon>Pseudomonadota</taxon>
        <taxon>Gammaproteobacteria</taxon>
        <taxon>Alteromonadales</taxon>
        <taxon>Shewanellaceae</taxon>
        <taxon>Shewanella</taxon>
    </lineage>
</organism>
<dbReference type="NCBIfam" id="NF008070">
    <property type="entry name" value="PRK10807.1"/>
    <property type="match status" value="1"/>
</dbReference>
<dbReference type="PANTHER" id="PTHR30462:SF2">
    <property type="entry name" value="INTERMEMBRANE TRANSPORT PROTEIN PQIB"/>
    <property type="match status" value="1"/>
</dbReference>
<gene>
    <name evidence="9" type="primary">pqiB</name>
    <name evidence="9" type="ORF">FN961_06040</name>
</gene>
<reference evidence="10" key="1">
    <citation type="submission" date="2019-07" db="EMBL/GenBank/DDBJ databases">
        <title>Shewanella sp. YLB-08 draft genomic sequence.</title>
        <authorList>
            <person name="Yu L."/>
        </authorList>
    </citation>
    <scope>NUCLEOTIDE SEQUENCE [LARGE SCALE GENOMIC DNA]</scope>
    <source>
        <strain evidence="10">JCM 20706</strain>
    </source>
</reference>
<proteinExistence type="predicted"/>
<evidence type="ECO:0000259" key="8">
    <source>
        <dbReference type="Pfam" id="PF02470"/>
    </source>
</evidence>
<keyword evidence="3" id="KW-0997">Cell inner membrane</keyword>
<name>A0A553JRZ7_SHEHA</name>
<evidence type="ECO:0000313" key="9">
    <source>
        <dbReference type="EMBL" id="TRY15229.1"/>
    </source>
</evidence>
<evidence type="ECO:0000313" key="10">
    <source>
        <dbReference type="Proteomes" id="UP000318126"/>
    </source>
</evidence>
<comment type="caution">
    <text evidence="9">The sequence shown here is derived from an EMBL/GenBank/DDBJ whole genome shotgun (WGS) entry which is preliminary data.</text>
</comment>
<dbReference type="RefSeq" id="WP_143563659.1">
    <property type="nucleotide sequence ID" value="NZ_BMPL01000004.1"/>
</dbReference>
<dbReference type="Pfam" id="PF02470">
    <property type="entry name" value="MlaD"/>
    <property type="match status" value="2"/>
</dbReference>
<feature type="domain" description="Mce/MlaD" evidence="8">
    <location>
        <begin position="47"/>
        <end position="138"/>
    </location>
</feature>
<dbReference type="PANTHER" id="PTHR30462">
    <property type="entry name" value="INTERMEMBRANE TRANSPORT PROTEIN PQIB-RELATED"/>
    <property type="match status" value="1"/>
</dbReference>